<feature type="transmembrane region" description="Helical" evidence="2">
    <location>
        <begin position="152"/>
        <end position="170"/>
    </location>
</feature>
<keyword evidence="2" id="KW-0812">Transmembrane</keyword>
<feature type="region of interest" description="Disordered" evidence="1">
    <location>
        <begin position="612"/>
        <end position="641"/>
    </location>
</feature>
<sequence length="836" mass="88148">MPAPVTRARRPPGVVALAALTALGGVLDLTVSILALAGDTARAEASTATIVALGLLGAGLIAAAIALWRGSNGARIVVSALAGLRVLEAIHQATTPEGSPATAVVVAAGAGITLALAWTPRADRWFQGDRERDLADALGGERRTVRARAARAAQLAVQTVVVAATIGLTPGVTADGWIAALLAAAAIALVTWVLQPVWLRIAGRFGWAGALTAALFANATTVGLALWLAPGVDVASPAWALVASWILTVLMTLVSWLFSVGTHDYLLVHATRMAMRGDRPEPDGVPGVLFVQLDGVSAPLLEQELRAGNLPTIARWIRGGTHTWTEWTARVPSTTPVSQAGILHGSSRGIPAFRWWDRELGRMVVANRPDDAALIEERVSDGRGLLADDGVSISNLFSGDAGRSFLTMSGMRGGERSLGPSRSYAAFFTHPAGFARAFTRTLGEMAKEVWQARRQEWRGVEPRVHRGGSYVALRGITNVLLRDLNVALVIEAMMEGARSIYVDFVDYDEIAHHAGVTRPESLASLYGLDAVLRTLEQVAGAGITPREYRIVLVSDHGQSQGATFLQRYGMTLEELVAAHTGGRALDTSHDEETWGRVRLLVSEAAAQDSVSGRAARRALRRREADAATDAGASSPDAGDGPALAVVGSGNLGGIWFTESPRPLTLSELEAEHPGLVEALATHPGIGFLVVRAASGPVAIGPRGLHRLATGEIEGEDPLAPFGPGAASDLARVAAFPEAPDIYVNSLHEPALDEVAAFEELVGCHGGLGGWQTRPLLVHPSEWSLDETLLEHGRLRGAEQVHLQLVRWLETLGHREGLRGQGDDAPRGVGEEAAATP</sequence>
<keyword evidence="4" id="KW-1185">Reference proteome</keyword>
<keyword evidence="2" id="KW-1133">Transmembrane helix</keyword>
<evidence type="ECO:0000313" key="4">
    <source>
        <dbReference type="Proteomes" id="UP001172728"/>
    </source>
</evidence>
<keyword evidence="2" id="KW-0472">Membrane</keyword>
<dbReference type="Gene3D" id="3.40.720.10">
    <property type="entry name" value="Alkaline Phosphatase, subunit A"/>
    <property type="match status" value="1"/>
</dbReference>
<feature type="region of interest" description="Disordered" evidence="1">
    <location>
        <begin position="815"/>
        <end position="836"/>
    </location>
</feature>
<feature type="transmembrane region" description="Helical" evidence="2">
    <location>
        <begin position="241"/>
        <end position="266"/>
    </location>
</feature>
<dbReference type="InterPro" id="IPR017850">
    <property type="entry name" value="Alkaline_phosphatase_core_sf"/>
</dbReference>
<feature type="transmembrane region" description="Helical" evidence="2">
    <location>
        <begin position="206"/>
        <end position="229"/>
    </location>
</feature>
<protein>
    <submittedName>
        <fullName evidence="3">Alkaline phosphatase family protein</fullName>
    </submittedName>
</protein>
<feature type="compositionally biased region" description="Low complexity" evidence="1">
    <location>
        <begin position="627"/>
        <end position="641"/>
    </location>
</feature>
<reference evidence="3" key="1">
    <citation type="submission" date="2023-06" db="EMBL/GenBank/DDBJ databases">
        <title>Sysu t00192.</title>
        <authorList>
            <person name="Gao L."/>
            <person name="Fang B.-Z."/>
            <person name="Li W.-J."/>
        </authorList>
    </citation>
    <scope>NUCLEOTIDE SEQUENCE</scope>
    <source>
        <strain evidence="3">SYSU T00192</strain>
    </source>
</reference>
<gene>
    <name evidence="3" type="ORF">QQX09_04860</name>
</gene>
<feature type="transmembrane region" description="Helical" evidence="2">
    <location>
        <begin position="176"/>
        <end position="194"/>
    </location>
</feature>
<evidence type="ECO:0000256" key="2">
    <source>
        <dbReference type="SAM" id="Phobius"/>
    </source>
</evidence>
<feature type="transmembrane region" description="Helical" evidence="2">
    <location>
        <begin position="48"/>
        <end position="68"/>
    </location>
</feature>
<name>A0ABT8G7T6_9MICO</name>
<dbReference type="RefSeq" id="WP_301131638.1">
    <property type="nucleotide sequence ID" value="NZ_JAUHPW010000003.1"/>
</dbReference>
<dbReference type="Pfam" id="PF01663">
    <property type="entry name" value="Phosphodiest"/>
    <property type="match status" value="1"/>
</dbReference>
<feature type="compositionally biased region" description="Basic and acidic residues" evidence="1">
    <location>
        <begin position="815"/>
        <end position="829"/>
    </location>
</feature>
<dbReference type="Proteomes" id="UP001172728">
    <property type="component" value="Unassembled WGS sequence"/>
</dbReference>
<comment type="caution">
    <text evidence="3">The sequence shown here is derived from an EMBL/GenBank/DDBJ whole genome shotgun (WGS) entry which is preliminary data.</text>
</comment>
<proteinExistence type="predicted"/>
<dbReference type="InterPro" id="IPR002591">
    <property type="entry name" value="Phosphodiest/P_Trfase"/>
</dbReference>
<dbReference type="EMBL" id="JAUHPW010000003">
    <property type="protein sequence ID" value="MDN4475188.1"/>
    <property type="molecule type" value="Genomic_DNA"/>
</dbReference>
<organism evidence="3 4">
    <name type="scientific">Demequina litoralis</name>
    <dbReference type="NCBI Taxonomy" id="3051660"/>
    <lineage>
        <taxon>Bacteria</taxon>
        <taxon>Bacillati</taxon>
        <taxon>Actinomycetota</taxon>
        <taxon>Actinomycetes</taxon>
        <taxon>Micrococcales</taxon>
        <taxon>Demequinaceae</taxon>
        <taxon>Demequina</taxon>
    </lineage>
</organism>
<evidence type="ECO:0000313" key="3">
    <source>
        <dbReference type="EMBL" id="MDN4475188.1"/>
    </source>
</evidence>
<accession>A0ABT8G7T6</accession>
<evidence type="ECO:0000256" key="1">
    <source>
        <dbReference type="SAM" id="MobiDB-lite"/>
    </source>
</evidence>
<feature type="transmembrane region" description="Helical" evidence="2">
    <location>
        <begin position="12"/>
        <end position="36"/>
    </location>
</feature>
<dbReference type="SUPFAM" id="SSF53649">
    <property type="entry name" value="Alkaline phosphatase-like"/>
    <property type="match status" value="1"/>
</dbReference>